<protein>
    <recommendedName>
        <fullName evidence="2">histidine kinase</fullName>
        <ecNumber evidence="2">2.7.13.3</ecNumber>
    </recommendedName>
</protein>
<feature type="region of interest" description="Disordered" evidence="7">
    <location>
        <begin position="270"/>
        <end position="298"/>
    </location>
</feature>
<dbReference type="AlphaFoldDB" id="A0A8K0QYD6"/>
<dbReference type="Gene3D" id="3.30.565.10">
    <property type="entry name" value="Histidine kinase-like ATPase, C-terminal domain"/>
    <property type="match status" value="1"/>
</dbReference>
<dbReference type="GO" id="GO:0000155">
    <property type="term" value="F:phosphorelay sensor kinase activity"/>
    <property type="evidence" value="ECO:0007669"/>
    <property type="project" value="InterPro"/>
</dbReference>
<dbReference type="OrthoDB" id="303614at2759"/>
<feature type="region of interest" description="Disordered" evidence="7">
    <location>
        <begin position="412"/>
        <end position="433"/>
    </location>
</feature>
<dbReference type="CDD" id="cd17546">
    <property type="entry name" value="REC_hyHK_CKI1_RcsC-like"/>
    <property type="match status" value="1"/>
</dbReference>
<comment type="caution">
    <text evidence="10">The sequence shown here is derived from an EMBL/GenBank/DDBJ whole genome shotgun (WGS) entry which is preliminary data.</text>
</comment>
<dbReference type="CDD" id="cd00082">
    <property type="entry name" value="HisKA"/>
    <property type="match status" value="1"/>
</dbReference>
<dbReference type="SUPFAM" id="SSF47384">
    <property type="entry name" value="Homodimeric domain of signal transducing histidine kinase"/>
    <property type="match status" value="1"/>
</dbReference>
<feature type="compositionally biased region" description="Polar residues" evidence="7">
    <location>
        <begin position="953"/>
        <end position="965"/>
    </location>
</feature>
<keyword evidence="3 6" id="KW-0597">Phosphoprotein</keyword>
<evidence type="ECO:0000313" key="11">
    <source>
        <dbReference type="Proteomes" id="UP000813461"/>
    </source>
</evidence>
<feature type="domain" description="Histidine kinase" evidence="8">
    <location>
        <begin position="518"/>
        <end position="787"/>
    </location>
</feature>
<dbReference type="InterPro" id="IPR003594">
    <property type="entry name" value="HATPase_dom"/>
</dbReference>
<dbReference type="SMART" id="SM00387">
    <property type="entry name" value="HATPase_c"/>
    <property type="match status" value="1"/>
</dbReference>
<organism evidence="10 11">
    <name type="scientific">Paraphoma chrysanthemicola</name>
    <dbReference type="NCBI Taxonomy" id="798071"/>
    <lineage>
        <taxon>Eukaryota</taxon>
        <taxon>Fungi</taxon>
        <taxon>Dikarya</taxon>
        <taxon>Ascomycota</taxon>
        <taxon>Pezizomycotina</taxon>
        <taxon>Dothideomycetes</taxon>
        <taxon>Pleosporomycetidae</taxon>
        <taxon>Pleosporales</taxon>
        <taxon>Pleosporineae</taxon>
        <taxon>Phaeosphaeriaceae</taxon>
        <taxon>Paraphoma</taxon>
    </lineage>
</organism>
<dbReference type="Pfam" id="PF00512">
    <property type="entry name" value="HisKA"/>
    <property type="match status" value="1"/>
</dbReference>
<dbReference type="PANTHER" id="PTHR43047">
    <property type="entry name" value="TWO-COMPONENT HISTIDINE PROTEIN KINASE"/>
    <property type="match status" value="1"/>
</dbReference>
<keyword evidence="11" id="KW-1185">Reference proteome</keyword>
<dbReference type="EC" id="2.7.13.3" evidence="2"/>
<evidence type="ECO:0000259" key="9">
    <source>
        <dbReference type="PROSITE" id="PS50110"/>
    </source>
</evidence>
<dbReference type="PANTHER" id="PTHR43047:SF72">
    <property type="entry name" value="OSMOSENSING HISTIDINE PROTEIN KINASE SLN1"/>
    <property type="match status" value="1"/>
</dbReference>
<dbReference type="GO" id="GO:0009927">
    <property type="term" value="F:histidine phosphotransfer kinase activity"/>
    <property type="evidence" value="ECO:0007669"/>
    <property type="project" value="TreeGrafter"/>
</dbReference>
<reference evidence="10" key="1">
    <citation type="journal article" date="2021" name="Nat. Commun.">
        <title>Genetic determinants of endophytism in the Arabidopsis root mycobiome.</title>
        <authorList>
            <person name="Mesny F."/>
            <person name="Miyauchi S."/>
            <person name="Thiergart T."/>
            <person name="Pickel B."/>
            <person name="Atanasova L."/>
            <person name="Karlsson M."/>
            <person name="Huettel B."/>
            <person name="Barry K.W."/>
            <person name="Haridas S."/>
            <person name="Chen C."/>
            <person name="Bauer D."/>
            <person name="Andreopoulos W."/>
            <person name="Pangilinan J."/>
            <person name="LaButti K."/>
            <person name="Riley R."/>
            <person name="Lipzen A."/>
            <person name="Clum A."/>
            <person name="Drula E."/>
            <person name="Henrissat B."/>
            <person name="Kohler A."/>
            <person name="Grigoriev I.V."/>
            <person name="Martin F.M."/>
            <person name="Hacquard S."/>
        </authorList>
    </citation>
    <scope>NUCLEOTIDE SEQUENCE</scope>
    <source>
        <strain evidence="10">MPI-SDFR-AT-0120</strain>
    </source>
</reference>
<sequence>MEDPQRISLPEAFNRERDVYNLFAAFKDIPQVDSLGPSPDTHAIPSSYTPKPASDASLAAFCQLAALRLNSARSLISLIDDKNQYILAEATPRTSLKFDSPLNRTIDLGFGNVCLPRKWGICEQVLDPLVLAEGRDGIVIINDLTQSKEHSARSYVKDGPLRFYAGVPLISTTGSIVGAICILDDKVRDGLPEDDIMYLMDLASTVMDYLDTYAIKDRYRRGAEGLHGLMSFAEGTSKIKPFNEFYKLSTTPEDSQPSMADELEVQYSNGDGVNTAQEPCTNGFKDAESSPPKTPVRRDSISDLQESLLPATTKQLFARAADIMRRCNEMDGVMFMDASIAATGFHGAQIFSDEKRCQILGFSTVTGSSLKGHFLPFEMTPLETNFEWVLEHYPNGYSLNCEEALENSEVVSPSASANGGAESQRPGLEKVQKGRRTHVERLQALIPGIKSALFLPLWDFERSRWFAGCFCWSTRVERILDGQLDLPFLKAFGHSIMQEVARLDALTTDRAKTTFLSSLSHELRTPLHGILGSSHLLRNTEIDSFQSSMINSITVCGRTLLETVEHLLDHAERREPSRNYSSKTVIGENCICIASERLALTTPQEKANDTSRCNLGFVTEEMVETMMIGQSPFDLANTSEEPSVDQECHRPTTRRRSRFLILDIEDSENLGMYLSTSSYGRLVMNLFGNALKFTESGYIQVSLRCEHIYGPKATVVLNISDSGIGMSQAFLKNSAFEPFRKQNQHTSGIGVGLSVVKRILEDIGGQIMVQSDPSRGTNITLKLPLERITEQEASDPKINPLPAAMTGLKDRKVCVYIGTTETNAAPEQSEQRRMMARYVEVLCSTLSRILKSDVKQLSTWDGHDDTEVMICPEVSFESLHAIRSSAANAKRKCPATIFVAMDVLEAETLRSDARVTSKESIVETMTQPAGPYKLAILLQQCLQQYDAAPDFQASTEATPASTSVSNEHKTGSLNGLEERVSLYPPPPLVIRTKADPAPVTEAIPTVTSHTTSDPPSTVIKDAVTPATKQALIVDDNAINRRLLSAWMKRRHLPYSESHDGLHALNTYKSAPRKPDIILMDISMPVMDGMTSTRLIREYEKANNLSPTHIIALTGLTSASAKLEAWTSGVDDFLTKPVDFKRLEGLMEQGRGEGGEGFGKDCGG</sequence>
<dbReference type="PROSITE" id="PS50110">
    <property type="entry name" value="RESPONSE_REGULATORY"/>
    <property type="match status" value="1"/>
</dbReference>
<dbReference type="InterPro" id="IPR029016">
    <property type="entry name" value="GAF-like_dom_sf"/>
</dbReference>
<gene>
    <name evidence="10" type="ORF">FB567DRAFT_129453</name>
</gene>
<feature type="modified residue" description="4-aspartylphosphate" evidence="6">
    <location>
        <position position="1080"/>
    </location>
</feature>
<dbReference type="PROSITE" id="PS50109">
    <property type="entry name" value="HIS_KIN"/>
    <property type="match status" value="1"/>
</dbReference>
<dbReference type="InterPro" id="IPR036097">
    <property type="entry name" value="HisK_dim/P_sf"/>
</dbReference>
<evidence type="ECO:0000256" key="6">
    <source>
        <dbReference type="PROSITE-ProRule" id="PRU00169"/>
    </source>
</evidence>
<evidence type="ECO:0000256" key="7">
    <source>
        <dbReference type="SAM" id="MobiDB-lite"/>
    </source>
</evidence>
<dbReference type="SUPFAM" id="SSF52172">
    <property type="entry name" value="CheY-like"/>
    <property type="match status" value="1"/>
</dbReference>
<feature type="compositionally biased region" description="Polar residues" evidence="7">
    <location>
        <begin position="270"/>
        <end position="280"/>
    </location>
</feature>
<evidence type="ECO:0000256" key="2">
    <source>
        <dbReference type="ARBA" id="ARBA00012438"/>
    </source>
</evidence>
<evidence type="ECO:0000313" key="10">
    <source>
        <dbReference type="EMBL" id="KAH7078197.1"/>
    </source>
</evidence>
<name>A0A8K0QYD6_9PLEO</name>
<dbReference type="Gene3D" id="1.10.287.130">
    <property type="match status" value="1"/>
</dbReference>
<dbReference type="GO" id="GO:0005886">
    <property type="term" value="C:plasma membrane"/>
    <property type="evidence" value="ECO:0007669"/>
    <property type="project" value="TreeGrafter"/>
</dbReference>
<dbReference type="SMART" id="SM00388">
    <property type="entry name" value="HisKA"/>
    <property type="match status" value="1"/>
</dbReference>
<evidence type="ECO:0000256" key="5">
    <source>
        <dbReference type="ARBA" id="ARBA00022777"/>
    </source>
</evidence>
<keyword evidence="4" id="KW-0808">Transferase</keyword>
<dbReference type="SUPFAM" id="SSF55874">
    <property type="entry name" value="ATPase domain of HSP90 chaperone/DNA topoisomerase II/histidine kinase"/>
    <property type="match status" value="1"/>
</dbReference>
<proteinExistence type="predicted"/>
<dbReference type="Gene3D" id="3.30.450.40">
    <property type="match status" value="1"/>
</dbReference>
<feature type="domain" description="Response regulatory" evidence="9">
    <location>
        <begin position="1029"/>
        <end position="1150"/>
    </location>
</feature>
<dbReference type="Proteomes" id="UP000813461">
    <property type="component" value="Unassembled WGS sequence"/>
</dbReference>
<dbReference type="InterPro" id="IPR004358">
    <property type="entry name" value="Sig_transdc_His_kin-like_C"/>
</dbReference>
<dbReference type="SMART" id="SM00448">
    <property type="entry name" value="REC"/>
    <property type="match status" value="1"/>
</dbReference>
<dbReference type="InterPro" id="IPR003661">
    <property type="entry name" value="HisK_dim/P_dom"/>
</dbReference>
<dbReference type="Pfam" id="PF00072">
    <property type="entry name" value="Response_reg"/>
    <property type="match status" value="1"/>
</dbReference>
<keyword evidence="5" id="KW-0418">Kinase</keyword>
<evidence type="ECO:0000259" key="8">
    <source>
        <dbReference type="PROSITE" id="PS50109"/>
    </source>
</evidence>
<dbReference type="PRINTS" id="PR00344">
    <property type="entry name" value="BCTRLSENSOR"/>
</dbReference>
<dbReference type="FunFam" id="1.10.287.130:FF:000023">
    <property type="entry name" value="Sensor histidine kinase/response regulator, putative"/>
    <property type="match status" value="1"/>
</dbReference>
<dbReference type="InterPro" id="IPR005467">
    <property type="entry name" value="His_kinase_dom"/>
</dbReference>
<feature type="region of interest" description="Disordered" evidence="7">
    <location>
        <begin position="953"/>
        <end position="972"/>
    </location>
</feature>
<evidence type="ECO:0000256" key="1">
    <source>
        <dbReference type="ARBA" id="ARBA00000085"/>
    </source>
</evidence>
<dbReference type="InterPro" id="IPR001789">
    <property type="entry name" value="Sig_transdc_resp-reg_receiver"/>
</dbReference>
<dbReference type="EMBL" id="JAGMVJ010000017">
    <property type="protein sequence ID" value="KAH7078197.1"/>
    <property type="molecule type" value="Genomic_DNA"/>
</dbReference>
<evidence type="ECO:0000256" key="4">
    <source>
        <dbReference type="ARBA" id="ARBA00022679"/>
    </source>
</evidence>
<dbReference type="Pfam" id="PF02518">
    <property type="entry name" value="HATPase_c"/>
    <property type="match status" value="1"/>
</dbReference>
<accession>A0A8K0QYD6</accession>
<dbReference type="InterPro" id="IPR011006">
    <property type="entry name" value="CheY-like_superfamily"/>
</dbReference>
<dbReference type="Gene3D" id="3.40.50.2300">
    <property type="match status" value="1"/>
</dbReference>
<dbReference type="SUPFAM" id="SSF55781">
    <property type="entry name" value="GAF domain-like"/>
    <property type="match status" value="1"/>
</dbReference>
<evidence type="ECO:0000256" key="3">
    <source>
        <dbReference type="ARBA" id="ARBA00022553"/>
    </source>
</evidence>
<dbReference type="InterPro" id="IPR036890">
    <property type="entry name" value="HATPase_C_sf"/>
</dbReference>
<comment type="catalytic activity">
    <reaction evidence="1">
        <text>ATP + protein L-histidine = ADP + protein N-phospho-L-histidine.</text>
        <dbReference type="EC" id="2.7.13.3"/>
    </reaction>
</comment>